<name>A0ABR7WBT3_9ACTN</name>
<feature type="transmembrane region" description="Helical" evidence="8">
    <location>
        <begin position="367"/>
        <end position="390"/>
    </location>
</feature>
<evidence type="ECO:0000256" key="6">
    <source>
        <dbReference type="ARBA" id="ARBA00023136"/>
    </source>
</evidence>
<evidence type="ECO:0000256" key="2">
    <source>
        <dbReference type="ARBA" id="ARBA00007400"/>
    </source>
</evidence>
<evidence type="ECO:0000256" key="3">
    <source>
        <dbReference type="ARBA" id="ARBA00022475"/>
    </source>
</evidence>
<keyword evidence="10" id="KW-0808">Transferase</keyword>
<keyword evidence="10" id="KW-0012">Acyltransferase</keyword>
<gene>
    <name evidence="10" type="ORF">IDF66_06900</name>
</gene>
<evidence type="ECO:0000256" key="5">
    <source>
        <dbReference type="ARBA" id="ARBA00022989"/>
    </source>
</evidence>
<reference evidence="10 11" key="1">
    <citation type="submission" date="2020-09" db="EMBL/GenBank/DDBJ databases">
        <title>Novel species in genus Gordonia.</title>
        <authorList>
            <person name="Zhang G."/>
        </authorList>
    </citation>
    <scope>NUCLEOTIDE SEQUENCE [LARGE SCALE GENOMIC DNA]</scope>
    <source>
        <strain evidence="10 11">ON-33</strain>
    </source>
</reference>
<evidence type="ECO:0000256" key="4">
    <source>
        <dbReference type="ARBA" id="ARBA00022692"/>
    </source>
</evidence>
<keyword evidence="4 8" id="KW-0812">Transmembrane</keyword>
<keyword evidence="6 8" id="KW-0472">Membrane</keyword>
<feature type="domain" description="Acyltransferase 3" evidence="9">
    <location>
        <begin position="42"/>
        <end position="386"/>
    </location>
</feature>
<protein>
    <submittedName>
        <fullName evidence="10">Acyltransferase</fullName>
    </submittedName>
</protein>
<feature type="transmembrane region" description="Helical" evidence="8">
    <location>
        <begin position="162"/>
        <end position="182"/>
    </location>
</feature>
<dbReference type="GO" id="GO:0016746">
    <property type="term" value="F:acyltransferase activity"/>
    <property type="evidence" value="ECO:0007669"/>
    <property type="project" value="UniProtKB-KW"/>
</dbReference>
<dbReference type="Proteomes" id="UP000602395">
    <property type="component" value="Unassembled WGS sequence"/>
</dbReference>
<feature type="transmembrane region" description="Helical" evidence="8">
    <location>
        <begin position="73"/>
        <end position="95"/>
    </location>
</feature>
<evidence type="ECO:0000256" key="8">
    <source>
        <dbReference type="SAM" id="Phobius"/>
    </source>
</evidence>
<evidence type="ECO:0000256" key="1">
    <source>
        <dbReference type="ARBA" id="ARBA00004651"/>
    </source>
</evidence>
<feature type="region of interest" description="Disordered" evidence="7">
    <location>
        <begin position="1"/>
        <end position="37"/>
    </location>
</feature>
<proteinExistence type="inferred from homology"/>
<feature type="transmembrane region" description="Helical" evidence="8">
    <location>
        <begin position="328"/>
        <end position="347"/>
    </location>
</feature>
<feature type="transmembrane region" description="Helical" evidence="8">
    <location>
        <begin position="229"/>
        <end position="245"/>
    </location>
</feature>
<comment type="caution">
    <text evidence="10">The sequence shown here is derived from an EMBL/GenBank/DDBJ whole genome shotgun (WGS) entry which is preliminary data.</text>
</comment>
<dbReference type="Pfam" id="PF01757">
    <property type="entry name" value="Acyl_transf_3"/>
    <property type="match status" value="1"/>
</dbReference>
<evidence type="ECO:0000313" key="11">
    <source>
        <dbReference type="Proteomes" id="UP000602395"/>
    </source>
</evidence>
<accession>A0ABR7WBT3</accession>
<evidence type="ECO:0000313" key="10">
    <source>
        <dbReference type="EMBL" id="MBD1319307.1"/>
    </source>
</evidence>
<keyword evidence="5 8" id="KW-1133">Transmembrane helix</keyword>
<dbReference type="PANTHER" id="PTHR40074:SF2">
    <property type="entry name" value="O-ACETYLTRANSFERASE WECH"/>
    <property type="match status" value="1"/>
</dbReference>
<dbReference type="PANTHER" id="PTHR40074">
    <property type="entry name" value="O-ACETYLTRANSFERASE WECH"/>
    <property type="match status" value="1"/>
</dbReference>
<evidence type="ECO:0000256" key="7">
    <source>
        <dbReference type="SAM" id="MobiDB-lite"/>
    </source>
</evidence>
<dbReference type="EMBL" id="JACWMS010000001">
    <property type="protein sequence ID" value="MBD1319307.1"/>
    <property type="molecule type" value="Genomic_DNA"/>
</dbReference>
<comment type="subcellular location">
    <subcellularLocation>
        <location evidence="1">Cell membrane</location>
        <topology evidence="1">Multi-pass membrane protein</topology>
    </subcellularLocation>
</comment>
<feature type="transmembrane region" description="Helical" evidence="8">
    <location>
        <begin position="189"/>
        <end position="209"/>
    </location>
</feature>
<dbReference type="RefSeq" id="WP_190266355.1">
    <property type="nucleotide sequence ID" value="NZ_BAABAD010000003.1"/>
</dbReference>
<dbReference type="InterPro" id="IPR002656">
    <property type="entry name" value="Acyl_transf_3_dom"/>
</dbReference>
<feature type="transmembrane region" description="Helical" evidence="8">
    <location>
        <begin position="297"/>
        <end position="316"/>
    </location>
</feature>
<feature type="transmembrane region" description="Helical" evidence="8">
    <location>
        <begin position="43"/>
        <end position="61"/>
    </location>
</feature>
<feature type="transmembrane region" description="Helical" evidence="8">
    <location>
        <begin position="116"/>
        <end position="134"/>
    </location>
</feature>
<keyword evidence="3" id="KW-1003">Cell membrane</keyword>
<keyword evidence="11" id="KW-1185">Reference proteome</keyword>
<organism evidence="10 11">
    <name type="scientific">Gordonia hankookensis</name>
    <dbReference type="NCBI Taxonomy" id="589403"/>
    <lineage>
        <taxon>Bacteria</taxon>
        <taxon>Bacillati</taxon>
        <taxon>Actinomycetota</taxon>
        <taxon>Actinomycetes</taxon>
        <taxon>Mycobacteriales</taxon>
        <taxon>Gordoniaceae</taxon>
        <taxon>Gordonia</taxon>
    </lineage>
</organism>
<sequence>MQTVDDTTEQLHTDAGPPGGGSTGVAAEPRKKPSSGRAHTADFVRVLLFAGVVVAHSVNAINTTPDVIRSANLVGTICHLTRYGFVAVTLFVLVLSTRGKPMSPVAFWRRRFGMVVGPYLVWTLLYSLTDHVIIADNPWPTPARFFSDLGQDIVTGEGKYQLYFLLISMQIYLAFPLVSWILDRTAHRPWRVLGVAAVIQLAAFVFYQYLPRPAGPTWTLVYDNLWKTLPMYALFIAIGALAAVHHEAMNEWLRTHAIAVISACGIGTAFSVGAYLLATSPGNVPLQANTPWNPVNLPWFLAGLTLLWMLALVWNARRESGRAMSSKAVSYASFRAFGVFAVHPLILDILGRTGFIGALFGWFPHSAAIRTTLLTAVVLALSLVVVDILLRTPVSKWLTARPRVPVRRPAKPAVATVVQSVPDPQESAAASPAPGH</sequence>
<feature type="transmembrane region" description="Helical" evidence="8">
    <location>
        <begin position="257"/>
        <end position="277"/>
    </location>
</feature>
<evidence type="ECO:0000259" key="9">
    <source>
        <dbReference type="Pfam" id="PF01757"/>
    </source>
</evidence>
<comment type="similarity">
    <text evidence="2">Belongs to the acyltransferase 3 family.</text>
</comment>